<organism evidence="3 4">
    <name type="scientific">Apiospora phragmitis</name>
    <dbReference type="NCBI Taxonomy" id="2905665"/>
    <lineage>
        <taxon>Eukaryota</taxon>
        <taxon>Fungi</taxon>
        <taxon>Dikarya</taxon>
        <taxon>Ascomycota</taxon>
        <taxon>Pezizomycotina</taxon>
        <taxon>Sordariomycetes</taxon>
        <taxon>Xylariomycetidae</taxon>
        <taxon>Amphisphaeriales</taxon>
        <taxon>Apiosporaceae</taxon>
        <taxon>Apiospora</taxon>
    </lineage>
</organism>
<dbReference type="InterPro" id="IPR056884">
    <property type="entry name" value="NPHP3-like_N"/>
</dbReference>
<dbReference type="Proteomes" id="UP001480595">
    <property type="component" value="Unassembled WGS sequence"/>
</dbReference>
<reference evidence="3 4" key="1">
    <citation type="submission" date="2023-01" db="EMBL/GenBank/DDBJ databases">
        <title>Analysis of 21 Apiospora genomes using comparative genomics revels a genus with tremendous synthesis potential of carbohydrate active enzymes and secondary metabolites.</title>
        <authorList>
            <person name="Sorensen T."/>
        </authorList>
    </citation>
    <scope>NUCLEOTIDE SEQUENCE [LARGE SCALE GENOMIC DNA]</scope>
    <source>
        <strain evidence="3 4">CBS 135458</strain>
    </source>
</reference>
<sequence>MDPLTALATVAAVVQFADIGGRLLMKSWRKYRERQEQEESNDDGSQWANEAELEDALKELSLITRTIRGSTDHVVSHATNRTAETRLLQLCRECERIAEYFQEALKAAKKRRSRKVHERAMAGEDSRQTKKWEGGFNMKLNEILLLLKRIEDSATEGSMPGVESHNLDWLLNLGQGGRTDFGAGRLQNAPEQVKSHMLRGSPRLNLPDGPQSTPFGNQPRPTEDLVHIVSHLVASDNTKIWDRFKGTLDTDRQDVGHVHKPLASRTRPRDWQLKPTVVPRTEANVILTPLEPEDCIEAMTDGLRFETLHARQEAIPQNFQSTYHWIFDRQPKRALEGPLWQSFPNWLEGASESVYWVTGKPGSGKSTMMKYIAGSRATTQYLQKWSRPLPVLVVSYYAWIAGHSLQKSWDGLKRTMLHQALNRMPELITVVSPGRWALAQAHPEKQEFPHWQDWEVEECFNTLLRKCGRTVKLALFIDGLDEFDLVPTEVVRLINNLASISTDFLKICVASRPWTEFDDAFRSEPMVQMHLLTNDDTRLFVAGQLNRNQGFKEVLSLYPKQVEELKEEIVVKAQGVFLWVAVVVQSLLISFSEGEGLSDLQDTLRALPSDMNRRDASWMIQVVAAAAGPLEDLTLWLAEESRTTRINVEQLPNNVKLHAHVSLKRRLATRTRGILELTSGCVDFSHRTARDWAHQSEVWDTICSSYGRGLNPHLVLFEANTLVLSIPSRATEYTLQTLRIAITNTLWYASESSECKADSERLVEVMDFFDKSVQNTYERAQTAWPLPNKVIPGKQHWSSKQNAFLASSTVHNTFLDVAAQFSILPYIQIKTTGFGLDIPHLQTPKNGFSLLDPAMFGYEFFIACDPRTIHEMTSKERRLSTVKFLLEAGSKPGKDSKATLIDARREMHVN</sequence>
<proteinExistence type="predicted"/>
<dbReference type="Gene3D" id="3.40.50.300">
    <property type="entry name" value="P-loop containing nucleotide triphosphate hydrolases"/>
    <property type="match status" value="1"/>
</dbReference>
<dbReference type="SUPFAM" id="SSF52540">
    <property type="entry name" value="P-loop containing nucleoside triphosphate hydrolases"/>
    <property type="match status" value="1"/>
</dbReference>
<keyword evidence="4" id="KW-1185">Reference proteome</keyword>
<dbReference type="EMBL" id="JAQQWL010000007">
    <property type="protein sequence ID" value="KAK8064411.1"/>
    <property type="molecule type" value="Genomic_DNA"/>
</dbReference>
<evidence type="ECO:0000313" key="4">
    <source>
        <dbReference type="Proteomes" id="UP001480595"/>
    </source>
</evidence>
<evidence type="ECO:0000313" key="3">
    <source>
        <dbReference type="EMBL" id="KAK8064411.1"/>
    </source>
</evidence>
<keyword evidence="1" id="KW-0677">Repeat</keyword>
<dbReference type="InterPro" id="IPR027417">
    <property type="entry name" value="P-loop_NTPase"/>
</dbReference>
<evidence type="ECO:0000259" key="2">
    <source>
        <dbReference type="Pfam" id="PF24883"/>
    </source>
</evidence>
<protein>
    <recommendedName>
        <fullName evidence="2">Nephrocystin 3-like N-terminal domain-containing protein</fullName>
    </recommendedName>
</protein>
<dbReference type="PANTHER" id="PTHR10039:SF5">
    <property type="entry name" value="NACHT DOMAIN-CONTAINING PROTEIN"/>
    <property type="match status" value="1"/>
</dbReference>
<feature type="domain" description="Nephrocystin 3-like N-terminal" evidence="2">
    <location>
        <begin position="342"/>
        <end position="512"/>
    </location>
</feature>
<dbReference type="RefSeq" id="XP_066715400.1">
    <property type="nucleotide sequence ID" value="XM_066858458.1"/>
</dbReference>
<gene>
    <name evidence="3" type="ORF">PG994_007049</name>
</gene>
<dbReference type="GeneID" id="92091521"/>
<name>A0ABR1UZM5_9PEZI</name>
<dbReference type="PANTHER" id="PTHR10039">
    <property type="entry name" value="AMELOGENIN"/>
    <property type="match status" value="1"/>
</dbReference>
<comment type="caution">
    <text evidence="3">The sequence shown here is derived from an EMBL/GenBank/DDBJ whole genome shotgun (WGS) entry which is preliminary data.</text>
</comment>
<dbReference type="Pfam" id="PF24883">
    <property type="entry name" value="NPHP3_N"/>
    <property type="match status" value="1"/>
</dbReference>
<accession>A0ABR1UZM5</accession>
<evidence type="ECO:0000256" key="1">
    <source>
        <dbReference type="ARBA" id="ARBA00022737"/>
    </source>
</evidence>